<evidence type="ECO:0000313" key="3">
    <source>
        <dbReference type="Proteomes" id="UP000182248"/>
    </source>
</evidence>
<protein>
    <recommendedName>
        <fullName evidence="4">Mis12-Mtw1 protein family protein</fullName>
    </recommendedName>
</protein>
<dbReference type="RefSeq" id="WP_072318428.1">
    <property type="nucleotide sequence ID" value="NZ_FPJE01000020.1"/>
</dbReference>
<dbReference type="AlphaFoldDB" id="A0A1K1R7L4"/>
<reference evidence="2 3" key="1">
    <citation type="submission" date="2016-11" db="EMBL/GenBank/DDBJ databases">
        <authorList>
            <person name="Jaros S."/>
            <person name="Januszkiewicz K."/>
            <person name="Wedrychowicz H."/>
        </authorList>
    </citation>
    <scope>NUCLEOTIDE SEQUENCE [LARGE SCALE GENOMIC DNA]</scope>
    <source>
        <strain evidence="2 3">CGMCC 1.12145</strain>
    </source>
</reference>
<dbReference type="STRING" id="1150368.SAMN02927921_03240"/>
<accession>A0A1K1R7L4</accession>
<sequence length="96" mass="10876">MSDITEIVDSLENRVSRLLHKMEILKQANLKLTEELADSAKVIREKESVITGWEEKYNALKLANAMLGSNESKTETKLKINTLIREIDSCIAQLSE</sequence>
<gene>
    <name evidence="2" type="ORF">SAMN02927921_03240</name>
</gene>
<keyword evidence="1" id="KW-0175">Coiled coil</keyword>
<keyword evidence="3" id="KW-1185">Reference proteome</keyword>
<dbReference type="EMBL" id="FPJE01000020">
    <property type="protein sequence ID" value="SFW67937.1"/>
    <property type="molecule type" value="Genomic_DNA"/>
</dbReference>
<dbReference type="OrthoDB" id="1467932at2"/>
<dbReference type="Proteomes" id="UP000182248">
    <property type="component" value="Unassembled WGS sequence"/>
</dbReference>
<proteinExistence type="predicted"/>
<feature type="coiled-coil region" evidence="1">
    <location>
        <begin position="8"/>
        <end position="35"/>
    </location>
</feature>
<name>A0A1K1R7L4_9FLAO</name>
<evidence type="ECO:0000313" key="2">
    <source>
        <dbReference type="EMBL" id="SFW67937.1"/>
    </source>
</evidence>
<evidence type="ECO:0000256" key="1">
    <source>
        <dbReference type="SAM" id="Coils"/>
    </source>
</evidence>
<organism evidence="2 3">
    <name type="scientific">Sinomicrobium oceani</name>
    <dbReference type="NCBI Taxonomy" id="1150368"/>
    <lineage>
        <taxon>Bacteria</taxon>
        <taxon>Pseudomonadati</taxon>
        <taxon>Bacteroidota</taxon>
        <taxon>Flavobacteriia</taxon>
        <taxon>Flavobacteriales</taxon>
        <taxon>Flavobacteriaceae</taxon>
        <taxon>Sinomicrobium</taxon>
    </lineage>
</organism>
<evidence type="ECO:0008006" key="4">
    <source>
        <dbReference type="Google" id="ProtNLM"/>
    </source>
</evidence>